<keyword evidence="1" id="KW-0472">Membrane</keyword>
<dbReference type="EMBL" id="NFKK01000005">
    <property type="protein sequence ID" value="OUP53158.1"/>
    <property type="molecule type" value="Genomic_DNA"/>
</dbReference>
<name>A0A1Y4L8V2_9FIRM</name>
<accession>A0A1Y4L8V2</accession>
<gene>
    <name evidence="2" type="ORF">B5F17_06190</name>
</gene>
<dbReference type="Proteomes" id="UP000195897">
    <property type="component" value="Unassembled WGS sequence"/>
</dbReference>
<feature type="transmembrane region" description="Helical" evidence="1">
    <location>
        <begin position="20"/>
        <end position="37"/>
    </location>
</feature>
<evidence type="ECO:0000313" key="3">
    <source>
        <dbReference type="Proteomes" id="UP000195897"/>
    </source>
</evidence>
<dbReference type="AlphaFoldDB" id="A0A1Y4L8V2"/>
<proteinExistence type="predicted"/>
<comment type="caution">
    <text evidence="2">The sequence shown here is derived from an EMBL/GenBank/DDBJ whole genome shotgun (WGS) entry which is preliminary data.</text>
</comment>
<feature type="transmembrane region" description="Helical" evidence="1">
    <location>
        <begin position="77"/>
        <end position="95"/>
    </location>
</feature>
<keyword evidence="1" id="KW-1133">Transmembrane helix</keyword>
<keyword evidence="1" id="KW-0812">Transmembrane</keyword>
<evidence type="ECO:0000313" key="2">
    <source>
        <dbReference type="EMBL" id="OUP53158.1"/>
    </source>
</evidence>
<evidence type="ECO:0000256" key="1">
    <source>
        <dbReference type="SAM" id="Phobius"/>
    </source>
</evidence>
<protein>
    <submittedName>
        <fullName evidence="2">Uncharacterized protein</fullName>
    </submittedName>
</protein>
<sequence>MKKAKMILDRFLHPPKRIIGTVPTASFAALIFVFASHREESAAAYPIFLLSAYSLVILLAALPALAGRLVRPTARCAAVFCSMTVLYIMRAYLAFRYRCQK</sequence>
<organism evidence="2 3">
    <name type="scientific">Butyricicoccus pullicaecorum</name>
    <dbReference type="NCBI Taxonomy" id="501571"/>
    <lineage>
        <taxon>Bacteria</taxon>
        <taxon>Bacillati</taxon>
        <taxon>Bacillota</taxon>
        <taxon>Clostridia</taxon>
        <taxon>Eubacteriales</taxon>
        <taxon>Butyricicoccaceae</taxon>
        <taxon>Butyricicoccus</taxon>
    </lineage>
</organism>
<reference evidence="3" key="1">
    <citation type="submission" date="2017-04" db="EMBL/GenBank/DDBJ databases">
        <title>Function of individual gut microbiota members based on whole genome sequencing of pure cultures obtained from chicken caecum.</title>
        <authorList>
            <person name="Medvecky M."/>
            <person name="Cejkova D."/>
            <person name="Polansky O."/>
            <person name="Karasova D."/>
            <person name="Kubasova T."/>
            <person name="Cizek A."/>
            <person name="Rychlik I."/>
        </authorList>
    </citation>
    <scope>NUCLEOTIDE SEQUENCE [LARGE SCALE GENOMIC DNA]</scope>
    <source>
        <strain evidence="3">An180</strain>
    </source>
</reference>
<feature type="transmembrane region" description="Helical" evidence="1">
    <location>
        <begin position="43"/>
        <end position="65"/>
    </location>
</feature>